<evidence type="ECO:0000313" key="2">
    <source>
        <dbReference type="EMBL" id="KAH3816478.1"/>
    </source>
</evidence>
<dbReference type="Proteomes" id="UP000828390">
    <property type="component" value="Unassembled WGS sequence"/>
</dbReference>
<feature type="compositionally biased region" description="Basic and acidic residues" evidence="1">
    <location>
        <begin position="186"/>
        <end position="196"/>
    </location>
</feature>
<name>A0A9D4GJD1_DREPO</name>
<comment type="caution">
    <text evidence="2">The sequence shown here is derived from an EMBL/GenBank/DDBJ whole genome shotgun (WGS) entry which is preliminary data.</text>
</comment>
<feature type="region of interest" description="Disordered" evidence="1">
    <location>
        <begin position="1"/>
        <end position="35"/>
    </location>
</feature>
<sequence length="196" mass="21562">MGNWTSRGNGKQETTGLDHHVRRTAINNGNDSRDSSIYNTIQFDIPFASHGPMELGLTNSKSSAQSLKAITSLEYTVVTDNIIESSSPSEQQTYQSLNKRTLDIASYNLEPLERSSYSSNTQNPARAEINVSADRNYFKLEPCSTTASDMESGEQEGDDRSAYFVLEKSGTSHSSIDPPDVSYSEPSHETHVGNID</sequence>
<feature type="compositionally biased region" description="Polar residues" evidence="1">
    <location>
        <begin position="1"/>
        <end position="15"/>
    </location>
</feature>
<proteinExistence type="predicted"/>
<dbReference type="AlphaFoldDB" id="A0A9D4GJD1"/>
<evidence type="ECO:0000256" key="1">
    <source>
        <dbReference type="SAM" id="MobiDB-lite"/>
    </source>
</evidence>
<accession>A0A9D4GJD1</accession>
<reference evidence="2" key="2">
    <citation type="submission" date="2020-11" db="EMBL/GenBank/DDBJ databases">
        <authorList>
            <person name="McCartney M.A."/>
            <person name="Auch B."/>
            <person name="Kono T."/>
            <person name="Mallez S."/>
            <person name="Becker A."/>
            <person name="Gohl D.M."/>
            <person name="Silverstein K.A.T."/>
            <person name="Koren S."/>
            <person name="Bechman K.B."/>
            <person name="Herman A."/>
            <person name="Abrahante J.E."/>
            <person name="Garbe J."/>
        </authorList>
    </citation>
    <scope>NUCLEOTIDE SEQUENCE</scope>
    <source>
        <strain evidence="2">Duluth1</strain>
        <tissue evidence="2">Whole animal</tissue>
    </source>
</reference>
<reference evidence="2" key="1">
    <citation type="journal article" date="2019" name="bioRxiv">
        <title>The Genome of the Zebra Mussel, Dreissena polymorpha: A Resource for Invasive Species Research.</title>
        <authorList>
            <person name="McCartney M.A."/>
            <person name="Auch B."/>
            <person name="Kono T."/>
            <person name="Mallez S."/>
            <person name="Zhang Y."/>
            <person name="Obille A."/>
            <person name="Becker A."/>
            <person name="Abrahante J.E."/>
            <person name="Garbe J."/>
            <person name="Badalamenti J.P."/>
            <person name="Herman A."/>
            <person name="Mangelson H."/>
            <person name="Liachko I."/>
            <person name="Sullivan S."/>
            <person name="Sone E.D."/>
            <person name="Koren S."/>
            <person name="Silverstein K.A.T."/>
            <person name="Beckman K.B."/>
            <person name="Gohl D.M."/>
        </authorList>
    </citation>
    <scope>NUCLEOTIDE SEQUENCE</scope>
    <source>
        <strain evidence="2">Duluth1</strain>
        <tissue evidence="2">Whole animal</tissue>
    </source>
</reference>
<feature type="region of interest" description="Disordered" evidence="1">
    <location>
        <begin position="144"/>
        <end position="196"/>
    </location>
</feature>
<keyword evidence="3" id="KW-1185">Reference proteome</keyword>
<protein>
    <submittedName>
        <fullName evidence="2">Uncharacterized protein</fullName>
    </submittedName>
</protein>
<gene>
    <name evidence="2" type="ORF">DPMN_117994</name>
</gene>
<feature type="compositionally biased region" description="Polar residues" evidence="1">
    <location>
        <begin position="25"/>
        <end position="35"/>
    </location>
</feature>
<evidence type="ECO:0000313" key="3">
    <source>
        <dbReference type="Proteomes" id="UP000828390"/>
    </source>
</evidence>
<organism evidence="2 3">
    <name type="scientific">Dreissena polymorpha</name>
    <name type="common">Zebra mussel</name>
    <name type="synonym">Mytilus polymorpha</name>
    <dbReference type="NCBI Taxonomy" id="45954"/>
    <lineage>
        <taxon>Eukaryota</taxon>
        <taxon>Metazoa</taxon>
        <taxon>Spiralia</taxon>
        <taxon>Lophotrochozoa</taxon>
        <taxon>Mollusca</taxon>
        <taxon>Bivalvia</taxon>
        <taxon>Autobranchia</taxon>
        <taxon>Heteroconchia</taxon>
        <taxon>Euheterodonta</taxon>
        <taxon>Imparidentia</taxon>
        <taxon>Neoheterodontei</taxon>
        <taxon>Myida</taxon>
        <taxon>Dreissenoidea</taxon>
        <taxon>Dreissenidae</taxon>
        <taxon>Dreissena</taxon>
    </lineage>
</organism>
<dbReference type="EMBL" id="JAIWYP010000005">
    <property type="protein sequence ID" value="KAH3816478.1"/>
    <property type="molecule type" value="Genomic_DNA"/>
</dbReference>